<organism evidence="1 2">
    <name type="scientific">Dryococelus australis</name>
    <dbReference type="NCBI Taxonomy" id="614101"/>
    <lineage>
        <taxon>Eukaryota</taxon>
        <taxon>Metazoa</taxon>
        <taxon>Ecdysozoa</taxon>
        <taxon>Arthropoda</taxon>
        <taxon>Hexapoda</taxon>
        <taxon>Insecta</taxon>
        <taxon>Pterygota</taxon>
        <taxon>Neoptera</taxon>
        <taxon>Polyneoptera</taxon>
        <taxon>Phasmatodea</taxon>
        <taxon>Verophasmatodea</taxon>
        <taxon>Anareolatae</taxon>
        <taxon>Phasmatidae</taxon>
        <taxon>Eurycanthinae</taxon>
        <taxon>Dryococelus</taxon>
    </lineage>
</organism>
<accession>A0ABQ9GT22</accession>
<name>A0ABQ9GT22_9NEOP</name>
<dbReference type="EMBL" id="JARBHB010000009">
    <property type="protein sequence ID" value="KAJ8875179.1"/>
    <property type="molecule type" value="Genomic_DNA"/>
</dbReference>
<evidence type="ECO:0000313" key="2">
    <source>
        <dbReference type="Proteomes" id="UP001159363"/>
    </source>
</evidence>
<gene>
    <name evidence="1" type="ORF">PR048_023074</name>
</gene>
<sequence>MLSRRESYHAAACGLFYEEVLADCPVFPSRRGGFSRETGRWLDWFSGLPRDRRDSSRINGPATQRVIVQRRNGVCSFACCLFDDIGINHSRQRGEEKSTNKISHKQDWPLVLWCVQCRSKLSFICIVYRIVDMETERVGLEQGWNRPWHVVKEPPPPQHRPKVFRKTEVRIAFDGNRSRVPPEYEPIGSPLRHLEVSVEQHRNERGGGNRRSARKPADQRYRPALFPHAKIPGANPLGIEPGSPWWEASSLTTTPLRHILLSCVLGRDREGWLALRATSGKVGRLRRAVKFALKMRCARDSYSTIFPRVTQRRVAAVIEPSFPLRAVSLLASHEVDPGSIPGRVTPDFRKWESWRTILLVGGFSRGSPVSPALSFWSYSIFTTITRIGSQDLDRNDENTACLARRDDVAPSARVSVTRIAPMPAHALDDFEPIADLQGNKKLIPYCQAWCNIGAAASEQPSEDRLTEECGV</sequence>
<comment type="caution">
    <text evidence="1">The sequence shown here is derived from an EMBL/GenBank/DDBJ whole genome shotgun (WGS) entry which is preliminary data.</text>
</comment>
<keyword evidence="2" id="KW-1185">Reference proteome</keyword>
<reference evidence="1 2" key="1">
    <citation type="submission" date="2023-02" db="EMBL/GenBank/DDBJ databases">
        <title>LHISI_Scaffold_Assembly.</title>
        <authorList>
            <person name="Stuart O.P."/>
            <person name="Cleave R."/>
            <person name="Magrath M.J.L."/>
            <person name="Mikheyev A.S."/>
        </authorList>
    </citation>
    <scope>NUCLEOTIDE SEQUENCE [LARGE SCALE GENOMIC DNA]</scope>
    <source>
        <strain evidence="1">Daus_M_001</strain>
        <tissue evidence="1">Leg muscle</tissue>
    </source>
</reference>
<evidence type="ECO:0000313" key="1">
    <source>
        <dbReference type="EMBL" id="KAJ8875179.1"/>
    </source>
</evidence>
<protein>
    <submittedName>
        <fullName evidence="1">Uncharacterized protein</fullName>
    </submittedName>
</protein>
<proteinExistence type="predicted"/>
<dbReference type="Proteomes" id="UP001159363">
    <property type="component" value="Chromosome 8"/>
</dbReference>